<dbReference type="InterPro" id="IPR002933">
    <property type="entry name" value="Peptidase_M20"/>
</dbReference>
<dbReference type="NCBIfam" id="NF006053">
    <property type="entry name" value="PRK08201.1"/>
    <property type="match status" value="1"/>
</dbReference>
<dbReference type="GO" id="GO:0046872">
    <property type="term" value="F:metal ion binding"/>
    <property type="evidence" value="ECO:0007669"/>
    <property type="project" value="UniProtKB-KW"/>
</dbReference>
<dbReference type="NCBIfam" id="NF005914">
    <property type="entry name" value="PRK07907.1"/>
    <property type="match status" value="1"/>
</dbReference>
<evidence type="ECO:0000256" key="2">
    <source>
        <dbReference type="ARBA" id="ARBA00022723"/>
    </source>
</evidence>
<proteinExistence type="predicted"/>
<keyword evidence="6" id="KW-1185">Reference proteome</keyword>
<dbReference type="SUPFAM" id="SSF55031">
    <property type="entry name" value="Bacterial exopeptidase dimerisation domain"/>
    <property type="match status" value="1"/>
</dbReference>
<accession>A0A1H3NN73</accession>
<organism evidence="5 6">
    <name type="scientific">Hymenobacter psychrophilus</name>
    <dbReference type="NCBI Taxonomy" id="651662"/>
    <lineage>
        <taxon>Bacteria</taxon>
        <taxon>Pseudomonadati</taxon>
        <taxon>Bacteroidota</taxon>
        <taxon>Cytophagia</taxon>
        <taxon>Cytophagales</taxon>
        <taxon>Hymenobacteraceae</taxon>
        <taxon>Hymenobacter</taxon>
    </lineage>
</organism>
<dbReference type="InterPro" id="IPR036264">
    <property type="entry name" value="Bact_exopeptidase_dim_dom"/>
</dbReference>
<keyword evidence="2" id="KW-0479">Metal-binding</keyword>
<feature type="domain" description="Peptidase M20 dimerisation" evidence="4">
    <location>
        <begin position="199"/>
        <end position="349"/>
    </location>
</feature>
<dbReference type="Gene3D" id="3.30.70.360">
    <property type="match status" value="1"/>
</dbReference>
<evidence type="ECO:0000256" key="3">
    <source>
        <dbReference type="ARBA" id="ARBA00022801"/>
    </source>
</evidence>
<dbReference type="OrthoDB" id="9761532at2"/>
<dbReference type="FunFam" id="3.30.70.360:FF:000016">
    <property type="entry name" value="Peptidase family M20/M25/M40"/>
    <property type="match status" value="1"/>
</dbReference>
<evidence type="ECO:0000313" key="5">
    <source>
        <dbReference type="EMBL" id="SDY90352.1"/>
    </source>
</evidence>
<gene>
    <name evidence="5" type="ORF">SAMN04488069_1188</name>
</gene>
<dbReference type="Proteomes" id="UP000199249">
    <property type="component" value="Unassembled WGS sequence"/>
</dbReference>
<dbReference type="PANTHER" id="PTHR43270:SF12">
    <property type="entry name" value="SUCCINYL-DIAMINOPIMELATE DESUCCINYLASE"/>
    <property type="match status" value="1"/>
</dbReference>
<reference evidence="6" key="1">
    <citation type="submission" date="2016-10" db="EMBL/GenBank/DDBJ databases">
        <authorList>
            <person name="Varghese N."/>
            <person name="Submissions S."/>
        </authorList>
    </citation>
    <scope>NUCLEOTIDE SEQUENCE [LARGE SCALE GENOMIC DNA]</scope>
    <source>
        <strain evidence="6">CGMCC 1.8975</strain>
    </source>
</reference>
<protein>
    <submittedName>
        <fullName evidence="5">Acetylornithine deacetylase/Succinyl-diaminopimelate desuccinylase</fullName>
    </submittedName>
</protein>
<dbReference type="AlphaFoldDB" id="A0A1H3NN73"/>
<keyword evidence="1" id="KW-0645">Protease</keyword>
<dbReference type="EMBL" id="FNOV01000018">
    <property type="protein sequence ID" value="SDY90352.1"/>
    <property type="molecule type" value="Genomic_DNA"/>
</dbReference>
<dbReference type="STRING" id="651662.SAMN04488069_1188"/>
<dbReference type="Gene3D" id="3.40.630.10">
    <property type="entry name" value="Zn peptidases"/>
    <property type="match status" value="1"/>
</dbReference>
<dbReference type="PANTHER" id="PTHR43270">
    <property type="entry name" value="BETA-ALA-HIS DIPEPTIDASE"/>
    <property type="match status" value="1"/>
</dbReference>
<dbReference type="Pfam" id="PF01546">
    <property type="entry name" value="Peptidase_M20"/>
    <property type="match status" value="1"/>
</dbReference>
<evidence type="ECO:0000256" key="1">
    <source>
        <dbReference type="ARBA" id="ARBA00022670"/>
    </source>
</evidence>
<dbReference type="InterPro" id="IPR051458">
    <property type="entry name" value="Cyt/Met_Dipeptidase"/>
</dbReference>
<keyword evidence="3" id="KW-0378">Hydrolase</keyword>
<name>A0A1H3NN73_9BACT</name>
<evidence type="ECO:0000313" key="6">
    <source>
        <dbReference type="Proteomes" id="UP000199249"/>
    </source>
</evidence>
<dbReference type="GO" id="GO:0006508">
    <property type="term" value="P:proteolysis"/>
    <property type="evidence" value="ECO:0007669"/>
    <property type="project" value="UniProtKB-KW"/>
</dbReference>
<evidence type="ECO:0000259" key="4">
    <source>
        <dbReference type="Pfam" id="PF07687"/>
    </source>
</evidence>
<sequence length="454" mass="49892">MDTNYLQNNQDRFLTELIDWLRIPSVSADPKFAGDITKAAEYLKIRFEEVGLDNVELCPTAGNPIVYGEKMVDPNLPTVLVYGHYDVQPADPYELWDSPPFEPVIKDGKIYARGACDDKGQVYMHVKALEVMKQAGEFPCNIKIMIEGEEEVGSNNLGIFVRANKEKLKADVILVSDTGMLSNDQPSIEVGLRGLSYHEVEVTGPNRDLHSGLYGGAVANPINVLCKMIASLHDENNHITIPEFYQNVTELTSEERAELNRVPHSDDEFKQSIGLPDVYGEKGYTTVERVGIRPTLDVNGIWGGYTGEGAKTVIASKAYAKISMRLVPNQTSEEITALFQKHFTSIAPSGVTVKVKPHHGGEPVVTPTDSVAYQAAADAMETTFGKRPVPTRGGGSIPIVAMFKSELGLDTVLLGFGLDSDAIHSPNEHYGVFNFLKGIETIPHFYRNYAAAMK</sequence>
<dbReference type="NCBIfam" id="NF006579">
    <property type="entry name" value="PRK09104.1"/>
    <property type="match status" value="1"/>
</dbReference>
<dbReference type="GO" id="GO:0008233">
    <property type="term" value="F:peptidase activity"/>
    <property type="evidence" value="ECO:0007669"/>
    <property type="project" value="UniProtKB-KW"/>
</dbReference>
<dbReference type="Pfam" id="PF07687">
    <property type="entry name" value="M20_dimer"/>
    <property type="match status" value="1"/>
</dbReference>
<dbReference type="SUPFAM" id="SSF53187">
    <property type="entry name" value="Zn-dependent exopeptidases"/>
    <property type="match status" value="1"/>
</dbReference>
<dbReference type="CDD" id="cd05680">
    <property type="entry name" value="M20_dipept_like"/>
    <property type="match status" value="1"/>
</dbReference>
<dbReference type="RefSeq" id="WP_092743479.1">
    <property type="nucleotide sequence ID" value="NZ_FNOV01000018.1"/>
</dbReference>
<dbReference type="InterPro" id="IPR011650">
    <property type="entry name" value="Peptidase_M20_dimer"/>
</dbReference>